<dbReference type="EMBL" id="JAPFFL010000019">
    <property type="protein sequence ID" value="KAJ6670521.1"/>
    <property type="molecule type" value="Genomic_DNA"/>
</dbReference>
<name>A0A9Q0NII9_SALVM</name>
<keyword evidence="2" id="KW-1185">Reference proteome</keyword>
<evidence type="ECO:0000313" key="1">
    <source>
        <dbReference type="EMBL" id="KAJ6670521.1"/>
    </source>
</evidence>
<gene>
    <name evidence="1" type="ORF">OIU85_014400</name>
</gene>
<sequence length="226" mass="25447">MGNGCSLTMIAGWGTYGPISLPPSQLSRNRSRSALVEASGIRGIHSGPSMGEASWDRKATNHLHGLLWYPGHLPRQSFILRLATQNRLHTLNRLARMGHGRQKLQVVQQRSGNARPLLPMPIRKNSFGHNFDAGADSMASNAMDTASSLGKHCLRRQCIANNHIAKTILVVTIYYFWYERTDRTFKKVHRSSQELSNVILQLIQAHLMNTDIEDLVTDRIQTIWNL</sequence>
<accession>A0A9Q0NII9</accession>
<comment type="caution">
    <text evidence="1">The sequence shown here is derived from an EMBL/GenBank/DDBJ whole genome shotgun (WGS) entry which is preliminary data.</text>
</comment>
<evidence type="ECO:0000313" key="2">
    <source>
        <dbReference type="Proteomes" id="UP001151529"/>
    </source>
</evidence>
<dbReference type="OrthoDB" id="1748960at2759"/>
<protein>
    <submittedName>
        <fullName evidence="1">Uncharacterized protein</fullName>
    </submittedName>
</protein>
<proteinExistence type="predicted"/>
<dbReference type="Proteomes" id="UP001151529">
    <property type="component" value="Chromosome 9"/>
</dbReference>
<reference evidence="1" key="2">
    <citation type="journal article" date="2023" name="Int. J. Mol. Sci.">
        <title>De Novo Assembly and Annotation of 11 Diverse Shrub Willow (Salix) Genomes Reveals Novel Gene Organization in Sex-Linked Regions.</title>
        <authorList>
            <person name="Hyden B."/>
            <person name="Feng K."/>
            <person name="Yates T.B."/>
            <person name="Jawdy S."/>
            <person name="Cereghino C."/>
            <person name="Smart L.B."/>
            <person name="Muchero W."/>
        </authorList>
    </citation>
    <scope>NUCLEOTIDE SEQUENCE [LARGE SCALE GENOMIC DNA]</scope>
    <source>
        <tissue evidence="1">Shoot tip</tissue>
    </source>
</reference>
<organism evidence="1 2">
    <name type="scientific">Salix viminalis</name>
    <name type="common">Common osier</name>
    <name type="synonym">Basket willow</name>
    <dbReference type="NCBI Taxonomy" id="40686"/>
    <lineage>
        <taxon>Eukaryota</taxon>
        <taxon>Viridiplantae</taxon>
        <taxon>Streptophyta</taxon>
        <taxon>Embryophyta</taxon>
        <taxon>Tracheophyta</taxon>
        <taxon>Spermatophyta</taxon>
        <taxon>Magnoliopsida</taxon>
        <taxon>eudicotyledons</taxon>
        <taxon>Gunneridae</taxon>
        <taxon>Pentapetalae</taxon>
        <taxon>rosids</taxon>
        <taxon>fabids</taxon>
        <taxon>Malpighiales</taxon>
        <taxon>Salicaceae</taxon>
        <taxon>Saliceae</taxon>
        <taxon>Salix</taxon>
    </lineage>
</organism>
<dbReference type="AlphaFoldDB" id="A0A9Q0NII9"/>
<reference evidence="1" key="1">
    <citation type="submission" date="2022-11" db="EMBL/GenBank/DDBJ databases">
        <authorList>
            <person name="Hyden B.L."/>
            <person name="Feng K."/>
            <person name="Yates T."/>
            <person name="Jawdy S."/>
            <person name="Smart L.B."/>
            <person name="Muchero W."/>
        </authorList>
    </citation>
    <scope>NUCLEOTIDE SEQUENCE</scope>
    <source>
        <tissue evidence="1">Shoot tip</tissue>
    </source>
</reference>